<protein>
    <submittedName>
        <fullName evidence="2">Aminopeptidase RNPEPL1 isoform X2</fullName>
    </submittedName>
</protein>
<keyword evidence="2" id="KW-0031">Aminopeptidase</keyword>
<dbReference type="RefSeq" id="XP_074220753.1">
    <property type="nucleotide sequence ID" value="XM_074364652.1"/>
</dbReference>
<keyword evidence="2" id="KW-0645">Protease</keyword>
<reference evidence="2" key="1">
    <citation type="submission" date="2025-08" db="UniProtKB">
        <authorList>
            <consortium name="RefSeq"/>
        </authorList>
    </citation>
    <scope>IDENTIFICATION</scope>
    <source>
        <tissue evidence="2">Blood</tissue>
    </source>
</reference>
<proteinExistence type="predicted"/>
<keyword evidence="1" id="KW-1185">Reference proteome</keyword>
<organism evidence="1 2">
    <name type="scientific">Camelus bactrianus</name>
    <name type="common">Bactrian camel</name>
    <dbReference type="NCBI Taxonomy" id="9837"/>
    <lineage>
        <taxon>Eukaryota</taxon>
        <taxon>Metazoa</taxon>
        <taxon>Chordata</taxon>
        <taxon>Craniata</taxon>
        <taxon>Vertebrata</taxon>
        <taxon>Euteleostomi</taxon>
        <taxon>Mammalia</taxon>
        <taxon>Eutheria</taxon>
        <taxon>Laurasiatheria</taxon>
        <taxon>Artiodactyla</taxon>
        <taxon>Tylopoda</taxon>
        <taxon>Camelidae</taxon>
        <taxon>Camelus</taxon>
    </lineage>
</organism>
<accession>A0AC58QER6</accession>
<name>A0AC58QER6_CAMBA</name>
<evidence type="ECO:0000313" key="1">
    <source>
        <dbReference type="Proteomes" id="UP001732780"/>
    </source>
</evidence>
<dbReference type="Proteomes" id="UP001732780">
    <property type="component" value="Chromosome 5"/>
</dbReference>
<sequence length="696" mass="76197">MAAQCCCRKAPGAEAAPARPPPEPPPALDVASASSAQLFRLRHLQLGLELRPEARELAGCLVLELCALRPAPRALVLDAHPALRLHSAAFRRASAAAAAAAATAATAATAEPPCAFAFSTPGPGSAPPPPLPAFPEAPGAEPACCPLAFRVDPFTDYGSSLTVTLPPELQAHQPFQVILRYTSTDAPAIWWLDPELTYGSAKPFVFTQGHSVCNRSFFPCFDTPAVKCTYSAVVKAPSGVQVLMSATQSTYVEEEGVYRFHMEHPVPAYLVALVAGDLQPADIGPRYDIVFLPPSFPIVAMENPCLTFIISSILESDEFLVIDVIHEVAHSWFGNAVTNATWEEMWLSEGLATYAQRRITTETYGAAFTCLETAFRLDALHRQMKLLGEDSPVSKLQVKLEPGVNPSHLMNLFTYEKGYCFVYYLSQLCGDPQRFDDFLRAYVEKYKFTSVVAQDLLDSFLTFFPELKEQSVDCRAGLEFERWLNATGPPLAEPDLSQGSSLTRPVEALFQLWTAEPLDQAAASASTIDISKWKTFQTALFLDRLLDGSPLPQEVVMSLSNCYSSLLDSMNAEIRIRWLQIVVRNDYYPDLHRVRRFLESQMSRMYTIPLYEDLCTGALKSFALEVFYQTQGRLHPNLRRTIQQILSQGLGPGAEPSVEQGSAGADSEADADTPALLLGDEAPSSAISLRDVNVSA</sequence>
<gene>
    <name evidence="2" type="primary">RNPEPL1</name>
</gene>
<keyword evidence="2" id="KW-0378">Hydrolase</keyword>
<evidence type="ECO:0000313" key="2">
    <source>
        <dbReference type="RefSeq" id="XP_074220753.1"/>
    </source>
</evidence>